<feature type="signal peptide" evidence="5">
    <location>
        <begin position="1"/>
        <end position="32"/>
    </location>
</feature>
<dbReference type="KEGG" id="kpm:KPHS_03110"/>
<name>A0A0H3GQA4_KLEPH</name>
<comment type="similarity">
    <text evidence="2">Belongs to the fimbrial protein family.</text>
</comment>
<dbReference type="PATRIC" id="fig|1125630.4.peg.306"/>
<dbReference type="SUPFAM" id="SSF49401">
    <property type="entry name" value="Bacterial adhesins"/>
    <property type="match status" value="1"/>
</dbReference>
<dbReference type="PANTHER" id="PTHR33420">
    <property type="entry name" value="FIMBRIAL SUBUNIT ELFA-RELATED"/>
    <property type="match status" value="1"/>
</dbReference>
<dbReference type="InterPro" id="IPR000259">
    <property type="entry name" value="Adhesion_dom_fimbrial"/>
</dbReference>
<keyword evidence="8" id="KW-1185">Reference proteome</keyword>
<dbReference type="HOGENOM" id="CLU_088965_8_0_6"/>
<reference evidence="7 8" key="1">
    <citation type="journal article" date="2012" name="J. Bacteriol.">
        <title>Complete genome sequence of Klebsiella pneumoniae subsp. pneumoniae HS11286, a multidrug-resistant strain isolated from human sputum.</title>
        <authorList>
            <person name="Liu P."/>
            <person name="Li P."/>
            <person name="Jiang X."/>
            <person name="Bi D."/>
            <person name="Xie Y."/>
            <person name="Tai C."/>
            <person name="Deng Z."/>
            <person name="Rajakumar K."/>
            <person name="Ou H.Y."/>
        </authorList>
    </citation>
    <scope>NUCLEOTIDE SEQUENCE [LARGE SCALE GENOMIC DNA]</scope>
    <source>
        <strain evidence="7 8">HS11286</strain>
    </source>
</reference>
<gene>
    <name evidence="7" type="ordered locus">KPHS_03110</name>
</gene>
<dbReference type="RefSeq" id="WP_004192602.1">
    <property type="nucleotide sequence ID" value="NC_016845.1"/>
</dbReference>
<dbReference type="GO" id="GO:0043709">
    <property type="term" value="P:cell adhesion involved in single-species biofilm formation"/>
    <property type="evidence" value="ECO:0007669"/>
    <property type="project" value="TreeGrafter"/>
</dbReference>
<proteinExistence type="inferred from homology"/>
<keyword evidence="4" id="KW-0281">Fimbrium</keyword>
<keyword evidence="3 5" id="KW-0732">Signal</keyword>
<protein>
    <submittedName>
        <fullName evidence="7">Fimbrial chaparone protein</fullName>
    </submittedName>
</protein>
<dbReference type="EMBL" id="CP003200">
    <property type="protein sequence ID" value="AEW59009.1"/>
    <property type="molecule type" value="Genomic_DNA"/>
</dbReference>
<dbReference type="InterPro" id="IPR036937">
    <property type="entry name" value="Adhesion_dom_fimbrial_sf"/>
</dbReference>
<evidence type="ECO:0000256" key="5">
    <source>
        <dbReference type="SAM" id="SignalP"/>
    </source>
</evidence>
<dbReference type="Gene3D" id="2.60.40.1090">
    <property type="entry name" value="Fimbrial-type adhesion domain"/>
    <property type="match status" value="1"/>
</dbReference>
<evidence type="ECO:0000256" key="4">
    <source>
        <dbReference type="ARBA" id="ARBA00023263"/>
    </source>
</evidence>
<dbReference type="STRING" id="1125630.KPHS_03110"/>
<organism evidence="7 8">
    <name type="scientific">Klebsiella pneumoniae subsp. pneumoniae (strain HS11286)</name>
    <dbReference type="NCBI Taxonomy" id="1125630"/>
    <lineage>
        <taxon>Bacteria</taxon>
        <taxon>Pseudomonadati</taxon>
        <taxon>Pseudomonadota</taxon>
        <taxon>Gammaproteobacteria</taxon>
        <taxon>Enterobacterales</taxon>
        <taxon>Enterobacteriaceae</taxon>
        <taxon>Klebsiella/Raoultella group</taxon>
        <taxon>Klebsiella</taxon>
        <taxon>Klebsiella pneumoniae complex</taxon>
    </lineage>
</organism>
<feature type="chain" id="PRO_5002610329" evidence="5">
    <location>
        <begin position="33"/>
        <end position="185"/>
    </location>
</feature>
<evidence type="ECO:0000259" key="6">
    <source>
        <dbReference type="Pfam" id="PF00419"/>
    </source>
</evidence>
<dbReference type="RefSeq" id="YP_005224611.1">
    <property type="nucleotide sequence ID" value="NC_016845.1"/>
</dbReference>
<dbReference type="InterPro" id="IPR008966">
    <property type="entry name" value="Adhesion_dom_sf"/>
</dbReference>
<dbReference type="PANTHER" id="PTHR33420:SF3">
    <property type="entry name" value="FIMBRIAL SUBUNIT ELFA"/>
    <property type="match status" value="1"/>
</dbReference>
<evidence type="ECO:0000256" key="1">
    <source>
        <dbReference type="ARBA" id="ARBA00004561"/>
    </source>
</evidence>
<feature type="domain" description="Fimbrial-type adhesion" evidence="6">
    <location>
        <begin position="36"/>
        <end position="184"/>
    </location>
</feature>
<dbReference type="InterPro" id="IPR050263">
    <property type="entry name" value="Bact_Fimbrial_Adh_Pro"/>
</dbReference>
<evidence type="ECO:0000256" key="3">
    <source>
        <dbReference type="ARBA" id="ARBA00022729"/>
    </source>
</evidence>
<evidence type="ECO:0000256" key="2">
    <source>
        <dbReference type="ARBA" id="ARBA00006671"/>
    </source>
</evidence>
<evidence type="ECO:0000313" key="7">
    <source>
        <dbReference type="EMBL" id="AEW59009.1"/>
    </source>
</evidence>
<dbReference type="SMR" id="A0A0H3GQA4"/>
<sequence>MDMGINMKMSKKFLAGALIFSACSALSTVAQADNTITFNGIVSDTTCTATIDGGVTAIDMGTTSVADLKAYTFGAAKNFSFSLADCPTAEEGGNSIARVTFGGVSDTANSDYFKNQATDEPATGVAVALFDEAGNVMKNNEEGSDVDISSGAATIPFTVKMVKSGDADPTKGTVQTTVTYNVTYH</sequence>
<accession>A0A0H3GQA4</accession>
<comment type="subcellular location">
    <subcellularLocation>
        <location evidence="1">Fimbrium</location>
    </subcellularLocation>
</comment>
<dbReference type="Proteomes" id="UP000007841">
    <property type="component" value="Chromosome"/>
</dbReference>
<evidence type="ECO:0000313" key="8">
    <source>
        <dbReference type="Proteomes" id="UP000007841"/>
    </source>
</evidence>
<dbReference type="Pfam" id="PF00419">
    <property type="entry name" value="Fimbrial"/>
    <property type="match status" value="1"/>
</dbReference>
<dbReference type="GeneID" id="11845298"/>
<dbReference type="AlphaFoldDB" id="A0A0H3GQA4"/>
<dbReference type="GO" id="GO:0009289">
    <property type="term" value="C:pilus"/>
    <property type="evidence" value="ECO:0007669"/>
    <property type="project" value="UniProtKB-SubCell"/>
</dbReference>